<keyword evidence="2" id="KW-1185">Reference proteome</keyword>
<protein>
    <submittedName>
        <fullName evidence="1">Uncharacterized protein</fullName>
    </submittedName>
</protein>
<dbReference type="EMBL" id="JAQQFM010000003">
    <property type="protein sequence ID" value="MFL9924101.1"/>
    <property type="molecule type" value="Genomic_DNA"/>
</dbReference>
<evidence type="ECO:0000313" key="1">
    <source>
        <dbReference type="EMBL" id="MFL9924101.1"/>
    </source>
</evidence>
<name>A0ABW9A5E1_9BURK</name>
<dbReference type="RefSeq" id="WP_408156392.1">
    <property type="nucleotide sequence ID" value="NZ_JAQQFM010000003.1"/>
</dbReference>
<evidence type="ECO:0000313" key="2">
    <source>
        <dbReference type="Proteomes" id="UP001629246"/>
    </source>
</evidence>
<gene>
    <name evidence="1" type="ORF">PQR62_07490</name>
</gene>
<accession>A0ABW9A5E1</accession>
<sequence>MALRRADLLHDLTFRSGMRKLKRSLTKMKRSYLDVTPESEKAQINSKKYTTGGIRLTGNISQTSGIAVLPDDA</sequence>
<comment type="caution">
    <text evidence="1">The sequence shown here is derived from an EMBL/GenBank/DDBJ whole genome shotgun (WGS) entry which is preliminary data.</text>
</comment>
<reference evidence="1 2" key="1">
    <citation type="journal article" date="2024" name="Chem. Sci.">
        <title>Discovery of megapolipeptins by genome mining of a Burkholderiales bacteria collection.</title>
        <authorList>
            <person name="Paulo B.S."/>
            <person name="Recchia M.J.J."/>
            <person name="Lee S."/>
            <person name="Fergusson C.H."/>
            <person name="Romanowski S.B."/>
            <person name="Hernandez A."/>
            <person name="Krull N."/>
            <person name="Liu D.Y."/>
            <person name="Cavanagh H."/>
            <person name="Bos A."/>
            <person name="Gray C.A."/>
            <person name="Murphy B.T."/>
            <person name="Linington R.G."/>
            <person name="Eustaquio A.S."/>
        </authorList>
    </citation>
    <scope>NUCLEOTIDE SEQUENCE [LARGE SCALE GENOMIC DNA]</scope>
    <source>
        <strain evidence="1 2">RL21-008-BIB-A</strain>
    </source>
</reference>
<dbReference type="Proteomes" id="UP001629246">
    <property type="component" value="Unassembled WGS sequence"/>
</dbReference>
<proteinExistence type="predicted"/>
<organism evidence="1 2">
    <name type="scientific">Herbaspirillum lusitanum</name>
    <dbReference type="NCBI Taxonomy" id="213312"/>
    <lineage>
        <taxon>Bacteria</taxon>
        <taxon>Pseudomonadati</taxon>
        <taxon>Pseudomonadota</taxon>
        <taxon>Betaproteobacteria</taxon>
        <taxon>Burkholderiales</taxon>
        <taxon>Oxalobacteraceae</taxon>
        <taxon>Herbaspirillum</taxon>
    </lineage>
</organism>